<dbReference type="Proteomes" id="UP001054945">
    <property type="component" value="Unassembled WGS sequence"/>
</dbReference>
<reference evidence="1 2" key="1">
    <citation type="submission" date="2021-06" db="EMBL/GenBank/DDBJ databases">
        <title>Caerostris extrusa draft genome.</title>
        <authorList>
            <person name="Kono N."/>
            <person name="Arakawa K."/>
        </authorList>
    </citation>
    <scope>NUCLEOTIDE SEQUENCE [LARGE SCALE GENOMIC DNA]</scope>
</reference>
<organism evidence="1 2">
    <name type="scientific">Caerostris extrusa</name>
    <name type="common">Bark spider</name>
    <name type="synonym">Caerostris bankana</name>
    <dbReference type="NCBI Taxonomy" id="172846"/>
    <lineage>
        <taxon>Eukaryota</taxon>
        <taxon>Metazoa</taxon>
        <taxon>Ecdysozoa</taxon>
        <taxon>Arthropoda</taxon>
        <taxon>Chelicerata</taxon>
        <taxon>Arachnida</taxon>
        <taxon>Araneae</taxon>
        <taxon>Araneomorphae</taxon>
        <taxon>Entelegynae</taxon>
        <taxon>Araneoidea</taxon>
        <taxon>Araneidae</taxon>
        <taxon>Caerostris</taxon>
    </lineage>
</organism>
<evidence type="ECO:0000313" key="2">
    <source>
        <dbReference type="Proteomes" id="UP001054945"/>
    </source>
</evidence>
<sequence length="101" mass="10827">MGTDVIAGGDRGVSTGYLKDFSLRPLFTLTAVIVSCHKGTSQTACGEKRKDFGIGPQRVYDGVGTCYEDAGDFEMWGDATPFSHLFLPGSVSNDNVEGWDV</sequence>
<comment type="caution">
    <text evidence="1">The sequence shown here is derived from an EMBL/GenBank/DDBJ whole genome shotgun (WGS) entry which is preliminary data.</text>
</comment>
<keyword evidence="2" id="KW-1185">Reference proteome</keyword>
<name>A0AAV4TSW5_CAEEX</name>
<gene>
    <name evidence="1" type="ORF">CEXT_70981</name>
</gene>
<dbReference type="AlphaFoldDB" id="A0AAV4TSW5"/>
<protein>
    <submittedName>
        <fullName evidence="1">Uncharacterized protein</fullName>
    </submittedName>
</protein>
<accession>A0AAV4TSW5</accession>
<dbReference type="EMBL" id="BPLR01011817">
    <property type="protein sequence ID" value="GIY49290.1"/>
    <property type="molecule type" value="Genomic_DNA"/>
</dbReference>
<proteinExistence type="predicted"/>
<evidence type="ECO:0000313" key="1">
    <source>
        <dbReference type="EMBL" id="GIY49290.1"/>
    </source>
</evidence>